<dbReference type="Proteomes" id="UP001348641">
    <property type="component" value="Unassembled WGS sequence"/>
</dbReference>
<evidence type="ECO:0000313" key="1">
    <source>
        <dbReference type="EMBL" id="MEE2051776.1"/>
    </source>
</evidence>
<evidence type="ECO:0008006" key="3">
    <source>
        <dbReference type="Google" id="ProtNLM"/>
    </source>
</evidence>
<gene>
    <name evidence="1" type="ORF">Q8A49_14845</name>
</gene>
<name>A0ABU7KR49_9ACTN</name>
<dbReference type="EMBL" id="JAUUCC010000034">
    <property type="protein sequence ID" value="MEE2051776.1"/>
    <property type="molecule type" value="Genomic_DNA"/>
</dbReference>
<protein>
    <recommendedName>
        <fullName evidence="3">Helix-turn-helix domain-containing protein</fullName>
    </recommendedName>
</protein>
<accession>A0ABU7KR49</accession>
<comment type="caution">
    <text evidence="1">The sequence shown here is derived from an EMBL/GenBank/DDBJ whole genome shotgun (WGS) entry which is preliminary data.</text>
</comment>
<reference evidence="1 2" key="1">
    <citation type="submission" date="2023-07" db="EMBL/GenBank/DDBJ databases">
        <authorList>
            <person name="Girao M."/>
            <person name="Carvalho M.F."/>
        </authorList>
    </citation>
    <scope>NUCLEOTIDE SEQUENCE [LARGE SCALE GENOMIC DNA]</scope>
    <source>
        <strain evidence="1 2">66/93</strain>
    </source>
</reference>
<organism evidence="1 2">
    <name type="scientific">Nocardiopsis tropica</name>
    <dbReference type="NCBI Taxonomy" id="109330"/>
    <lineage>
        <taxon>Bacteria</taxon>
        <taxon>Bacillati</taxon>
        <taxon>Actinomycetota</taxon>
        <taxon>Actinomycetes</taxon>
        <taxon>Streptosporangiales</taxon>
        <taxon>Nocardiopsidaceae</taxon>
        <taxon>Nocardiopsis</taxon>
    </lineage>
</organism>
<proteinExistence type="predicted"/>
<dbReference type="RefSeq" id="WP_330158839.1">
    <property type="nucleotide sequence ID" value="NZ_BAAAJA010000022.1"/>
</dbReference>
<sequence length="143" mass="16343">MTMVEDGGRPGITVAEIAEKYGRSRSLVSNTWTARAEWKEHVRVVGTRGRALEYDPEDVDALVREWMWLPPKHPGIPASRRLTMQEIAEYSGLTYGRIRSEATRGRLAGHDQADTAGTRTWKREQVDTLLTGFKFRDRDRDRG</sequence>
<evidence type="ECO:0000313" key="2">
    <source>
        <dbReference type="Proteomes" id="UP001348641"/>
    </source>
</evidence>